<dbReference type="AlphaFoldDB" id="A0A7I8VSZ0"/>
<sequence>MFFFKRKSEKKLINEENPGTIINSECLIVELKRSIKDLNKKDMGERKMNGIGFSKDNALLATGLSIEYEIPPKERMELEEYTAETSPKEHLRILSLFRQLLVFEENPAKLPQLLKSCILRVIEERSKKEKFSYRLNKTVANLKKISPSCKITPLNY</sequence>
<evidence type="ECO:0000313" key="2">
    <source>
        <dbReference type="Proteomes" id="UP000549394"/>
    </source>
</evidence>
<name>A0A7I8VSZ0_9ANNE</name>
<dbReference type="Pfam" id="PF14473">
    <property type="entry name" value="RD3"/>
    <property type="match status" value="1"/>
</dbReference>
<dbReference type="Proteomes" id="UP000549394">
    <property type="component" value="Unassembled WGS sequence"/>
</dbReference>
<proteinExistence type="predicted"/>
<dbReference type="EMBL" id="CAJFCJ010000009">
    <property type="protein sequence ID" value="CAD5118497.1"/>
    <property type="molecule type" value="Genomic_DNA"/>
</dbReference>
<keyword evidence="2" id="KW-1185">Reference proteome</keyword>
<gene>
    <name evidence="1" type="ORF">DGYR_LOCUS6866</name>
</gene>
<evidence type="ECO:0000313" key="1">
    <source>
        <dbReference type="EMBL" id="CAD5118497.1"/>
    </source>
</evidence>
<comment type="caution">
    <text evidence="1">The sequence shown here is derived from an EMBL/GenBank/DDBJ whole genome shotgun (WGS) entry which is preliminary data.</text>
</comment>
<reference evidence="1 2" key="1">
    <citation type="submission" date="2020-08" db="EMBL/GenBank/DDBJ databases">
        <authorList>
            <person name="Hejnol A."/>
        </authorList>
    </citation>
    <scope>NUCLEOTIDE SEQUENCE [LARGE SCALE GENOMIC DNA]</scope>
</reference>
<accession>A0A7I8VSZ0</accession>
<protein>
    <submittedName>
        <fullName evidence="1">Uncharacterized protein</fullName>
    </submittedName>
</protein>
<organism evidence="1 2">
    <name type="scientific">Dimorphilus gyrociliatus</name>
    <dbReference type="NCBI Taxonomy" id="2664684"/>
    <lineage>
        <taxon>Eukaryota</taxon>
        <taxon>Metazoa</taxon>
        <taxon>Spiralia</taxon>
        <taxon>Lophotrochozoa</taxon>
        <taxon>Annelida</taxon>
        <taxon>Polychaeta</taxon>
        <taxon>Polychaeta incertae sedis</taxon>
        <taxon>Dinophilidae</taxon>
        <taxon>Dimorphilus</taxon>
    </lineage>
</organism>
<dbReference type="InterPro" id="IPR028092">
    <property type="entry name" value="RD3"/>
</dbReference>